<name>A0A521BTI0_9RHOB</name>
<keyword evidence="1" id="KW-0472">Membrane</keyword>
<gene>
    <name evidence="2" type="ORF">SAMN06265173_10497</name>
</gene>
<keyword evidence="1" id="KW-1133">Transmembrane helix</keyword>
<organism evidence="2 3">
    <name type="scientific">Thalassovita litoralis</name>
    <dbReference type="NCBI Taxonomy" id="1010611"/>
    <lineage>
        <taxon>Bacteria</taxon>
        <taxon>Pseudomonadati</taxon>
        <taxon>Pseudomonadota</taxon>
        <taxon>Alphaproteobacteria</taxon>
        <taxon>Rhodobacterales</taxon>
        <taxon>Roseobacteraceae</taxon>
        <taxon>Thalassovita</taxon>
    </lineage>
</organism>
<dbReference type="RefSeq" id="WP_185958947.1">
    <property type="nucleotide sequence ID" value="NZ_FXTO01000004.1"/>
</dbReference>
<accession>A0A521BTI0</accession>
<evidence type="ECO:0000313" key="3">
    <source>
        <dbReference type="Proteomes" id="UP000316030"/>
    </source>
</evidence>
<reference evidence="2 3" key="1">
    <citation type="submission" date="2017-05" db="EMBL/GenBank/DDBJ databases">
        <authorList>
            <person name="Varghese N."/>
            <person name="Submissions S."/>
        </authorList>
    </citation>
    <scope>NUCLEOTIDE SEQUENCE [LARGE SCALE GENOMIC DNA]</scope>
    <source>
        <strain evidence="2 3">DSM 29506</strain>
    </source>
</reference>
<dbReference type="EMBL" id="FXTO01000004">
    <property type="protein sequence ID" value="SMO50484.1"/>
    <property type="molecule type" value="Genomic_DNA"/>
</dbReference>
<evidence type="ECO:0000313" key="2">
    <source>
        <dbReference type="EMBL" id="SMO50484.1"/>
    </source>
</evidence>
<keyword evidence="1" id="KW-0812">Transmembrane</keyword>
<dbReference type="Proteomes" id="UP000316030">
    <property type="component" value="Unassembled WGS sequence"/>
</dbReference>
<feature type="transmembrane region" description="Helical" evidence="1">
    <location>
        <begin position="20"/>
        <end position="36"/>
    </location>
</feature>
<proteinExistence type="predicted"/>
<dbReference type="AlphaFoldDB" id="A0A521BTI0"/>
<protein>
    <submittedName>
        <fullName evidence="2">Uncharacterized protein</fullName>
    </submittedName>
</protein>
<evidence type="ECO:0000256" key="1">
    <source>
        <dbReference type="SAM" id="Phobius"/>
    </source>
</evidence>
<sequence length="58" mass="6774">MHWLLRMAMWARKPPSARRVVLVLVVIALCLGLYVIERWIGWPDWLTAHNLPRGGPTR</sequence>
<keyword evidence="3" id="KW-1185">Reference proteome</keyword>